<dbReference type="EMBL" id="JAKZEL010000025">
    <property type="protein sequence ID" value="KAI4530419.1"/>
    <property type="molecule type" value="Genomic_DNA"/>
</dbReference>
<organism evidence="2 3">
    <name type="scientific">Ovis ammon polii</name>
    <dbReference type="NCBI Taxonomy" id="230172"/>
    <lineage>
        <taxon>Eukaryota</taxon>
        <taxon>Metazoa</taxon>
        <taxon>Chordata</taxon>
        <taxon>Craniata</taxon>
        <taxon>Vertebrata</taxon>
        <taxon>Euteleostomi</taxon>
        <taxon>Mammalia</taxon>
        <taxon>Eutheria</taxon>
        <taxon>Laurasiatheria</taxon>
        <taxon>Artiodactyla</taxon>
        <taxon>Ruminantia</taxon>
        <taxon>Pecora</taxon>
        <taxon>Bovidae</taxon>
        <taxon>Caprinae</taxon>
        <taxon>Ovis</taxon>
    </lineage>
</organism>
<evidence type="ECO:0000313" key="3">
    <source>
        <dbReference type="Proteomes" id="UP001214576"/>
    </source>
</evidence>
<dbReference type="Proteomes" id="UP001214576">
    <property type="component" value="Unassembled WGS sequence"/>
</dbReference>
<evidence type="ECO:0000256" key="1">
    <source>
        <dbReference type="SAM" id="MobiDB-lite"/>
    </source>
</evidence>
<accession>A0AAD4TQG7</accession>
<keyword evidence="3" id="KW-1185">Reference proteome</keyword>
<proteinExistence type="predicted"/>
<name>A0AAD4TQG7_OVIAM</name>
<comment type="caution">
    <text evidence="2">The sequence shown here is derived from an EMBL/GenBank/DDBJ whole genome shotgun (WGS) entry which is preliminary data.</text>
</comment>
<feature type="region of interest" description="Disordered" evidence="1">
    <location>
        <begin position="93"/>
        <end position="136"/>
    </location>
</feature>
<feature type="region of interest" description="Disordered" evidence="1">
    <location>
        <begin position="1"/>
        <end position="45"/>
    </location>
</feature>
<dbReference type="AlphaFoldDB" id="A0AAD4TQG7"/>
<evidence type="ECO:0000313" key="2">
    <source>
        <dbReference type="EMBL" id="KAI4530419.1"/>
    </source>
</evidence>
<sequence length="271" mass="28591">MAQGPKANRARSLASSSPDPCLFPGSTPDTGSPVARQTFPPPPPDRDLISGQLIACFSWESVMCISVKQACSLLHVERRINRNVWEGQSLFEGGSSDSSAEFSKLSPLPLTSGKQSPGCISRLRPPNGGNGSTSFPHSDVWPLSGIPGQTVGSQSSSVQHPVLQKTASVCLIRSSVLLGAPGDCPMSSLRTIIASRDVRDRNCGTSGLHLATLTHTIRRPHTGVPGNVRVLSLTVTMCGRSPAYSAAGETLSSSCGSFTRLRSAEMLPWVL</sequence>
<gene>
    <name evidence="2" type="ORF">MG293_019308</name>
</gene>
<reference evidence="2" key="1">
    <citation type="submission" date="2022-03" db="EMBL/GenBank/DDBJ databases">
        <title>Genomic analyses of argali, domestic sheep and their hybrids provide insights into chromosomal evolution, heterosis and genetic basis of agronomic traits.</title>
        <authorList>
            <person name="Li M."/>
        </authorList>
    </citation>
    <scope>NUCLEOTIDE SEQUENCE</scope>
    <source>
        <strain evidence="2">CAU-MHL-2022a</strain>
        <tissue evidence="2">Skin</tissue>
    </source>
</reference>
<protein>
    <submittedName>
        <fullName evidence="2">Uncharacterized protein</fullName>
    </submittedName>
</protein>